<accession>A0ABT6CEH8</accession>
<evidence type="ECO:0000313" key="7">
    <source>
        <dbReference type="EMBL" id="MDF8332206.1"/>
    </source>
</evidence>
<protein>
    <submittedName>
        <fullName evidence="7">Crotonase/enoyl-CoA hydratase family protein</fullName>
    </submittedName>
</protein>
<evidence type="ECO:0000256" key="2">
    <source>
        <dbReference type="ARBA" id="ARBA00005254"/>
    </source>
</evidence>
<dbReference type="EMBL" id="JAROCY010000002">
    <property type="protein sequence ID" value="MDF8332206.1"/>
    <property type="molecule type" value="Genomic_DNA"/>
</dbReference>
<dbReference type="InterPro" id="IPR014748">
    <property type="entry name" value="Enoyl-CoA_hydra_C"/>
</dbReference>
<comment type="caution">
    <text evidence="7">The sequence shown here is derived from an EMBL/GenBank/DDBJ whole genome shotgun (WGS) entry which is preliminary data.</text>
</comment>
<sequence>MNDRIRVSVADHVAEVRLVRSDKMNALDGAMFDSLLAAGTQLRARADVRAIVLSGEGRAFCAGLDLSQFEAMAQRGADLSFIERKHGFANMAQQVVLQWRQMPVPVIAAIHGVAFGGGLQLALGADIRVVHPAARLSIMEVRWGLVPDMGGILLLRDLIRPDVAADLIYSGRQFDGQEALALGLATRVSEDPGSAAVDLAKSIAGNSPDAIRAAKRLLLIDDPALTQRILSAEADEQRALVSRPNQIEAVRAAQEGRVAQFVDPAAGDFA</sequence>
<evidence type="ECO:0000256" key="3">
    <source>
        <dbReference type="ARBA" id="ARBA00022832"/>
    </source>
</evidence>
<dbReference type="PROSITE" id="PS00166">
    <property type="entry name" value="ENOYL_COA_HYDRATASE"/>
    <property type="match status" value="1"/>
</dbReference>
<dbReference type="InterPro" id="IPR001753">
    <property type="entry name" value="Enoyl-CoA_hydra/iso"/>
</dbReference>
<comment type="pathway">
    <text evidence="1">Lipid metabolism; fatty acid beta-oxidation.</text>
</comment>
<dbReference type="Gene3D" id="3.90.226.10">
    <property type="entry name" value="2-enoyl-CoA Hydratase, Chain A, domain 1"/>
    <property type="match status" value="1"/>
</dbReference>
<dbReference type="RefSeq" id="WP_277275363.1">
    <property type="nucleotide sequence ID" value="NZ_JAROCY010000002.1"/>
</dbReference>
<evidence type="ECO:0000313" key="8">
    <source>
        <dbReference type="Proteomes" id="UP001222770"/>
    </source>
</evidence>
<name>A0ABT6CEH8_9SPHN</name>
<dbReference type="InterPro" id="IPR045002">
    <property type="entry name" value="Ech1-like"/>
</dbReference>
<dbReference type="Pfam" id="PF00378">
    <property type="entry name" value="ECH_1"/>
    <property type="match status" value="1"/>
</dbReference>
<keyword evidence="8" id="KW-1185">Reference proteome</keyword>
<evidence type="ECO:0000256" key="5">
    <source>
        <dbReference type="ARBA" id="ARBA00023235"/>
    </source>
</evidence>
<organism evidence="7 8">
    <name type="scientific">Novosphingobium cyanobacteriorum</name>
    <dbReference type="NCBI Taxonomy" id="3024215"/>
    <lineage>
        <taxon>Bacteria</taxon>
        <taxon>Pseudomonadati</taxon>
        <taxon>Pseudomonadota</taxon>
        <taxon>Alphaproteobacteria</taxon>
        <taxon>Sphingomonadales</taxon>
        <taxon>Sphingomonadaceae</taxon>
        <taxon>Novosphingobium</taxon>
    </lineage>
</organism>
<proteinExistence type="inferred from homology"/>
<keyword evidence="5" id="KW-0413">Isomerase</keyword>
<dbReference type="InterPro" id="IPR018376">
    <property type="entry name" value="Enoyl-CoA_hyd/isom_CS"/>
</dbReference>
<evidence type="ECO:0000256" key="1">
    <source>
        <dbReference type="ARBA" id="ARBA00005005"/>
    </source>
</evidence>
<gene>
    <name evidence="7" type="ORF">POM99_03255</name>
</gene>
<dbReference type="CDD" id="cd06558">
    <property type="entry name" value="crotonase-like"/>
    <property type="match status" value="1"/>
</dbReference>
<comment type="similarity">
    <text evidence="2 6">Belongs to the enoyl-CoA hydratase/isomerase family.</text>
</comment>
<reference evidence="7 8" key="1">
    <citation type="submission" date="2023-03" db="EMBL/GenBank/DDBJ databases">
        <title>Novosphingobium cyanobacteriorum sp. nov., isolated from a eutrophic reservoir during the Microcystis bloom period.</title>
        <authorList>
            <person name="Kang M."/>
            <person name="Le V."/>
            <person name="Ko S.-R."/>
            <person name="Lee S.-A."/>
            <person name="Ahn C.-Y."/>
        </authorList>
    </citation>
    <scope>NUCLEOTIDE SEQUENCE [LARGE SCALE GENOMIC DNA]</scope>
    <source>
        <strain evidence="7 8">HBC54</strain>
    </source>
</reference>
<dbReference type="NCBIfam" id="NF005699">
    <property type="entry name" value="PRK07509.1"/>
    <property type="match status" value="1"/>
</dbReference>
<dbReference type="PANTHER" id="PTHR43149">
    <property type="entry name" value="ENOYL-COA HYDRATASE"/>
    <property type="match status" value="1"/>
</dbReference>
<keyword evidence="4" id="KW-0443">Lipid metabolism</keyword>
<dbReference type="InterPro" id="IPR029045">
    <property type="entry name" value="ClpP/crotonase-like_dom_sf"/>
</dbReference>
<dbReference type="PANTHER" id="PTHR43149:SF1">
    <property type="entry name" value="DELTA(3,5)-DELTA(2,4)-DIENOYL-COA ISOMERASE, MITOCHONDRIAL"/>
    <property type="match status" value="1"/>
</dbReference>
<evidence type="ECO:0000256" key="4">
    <source>
        <dbReference type="ARBA" id="ARBA00023098"/>
    </source>
</evidence>
<evidence type="ECO:0000256" key="6">
    <source>
        <dbReference type="RuleBase" id="RU003707"/>
    </source>
</evidence>
<keyword evidence="3" id="KW-0276">Fatty acid metabolism</keyword>
<dbReference type="Proteomes" id="UP001222770">
    <property type="component" value="Unassembled WGS sequence"/>
</dbReference>
<dbReference type="SUPFAM" id="SSF52096">
    <property type="entry name" value="ClpP/crotonase"/>
    <property type="match status" value="1"/>
</dbReference>
<dbReference type="Gene3D" id="1.10.12.10">
    <property type="entry name" value="Lyase 2-enoyl-coa Hydratase, Chain A, domain 2"/>
    <property type="match status" value="1"/>
</dbReference>